<dbReference type="STRING" id="1192034.CAP_0869"/>
<dbReference type="EMBL" id="ASRX01000113">
    <property type="protein sequence ID" value="EYF00385.1"/>
    <property type="molecule type" value="Genomic_DNA"/>
</dbReference>
<evidence type="ECO:0000256" key="2">
    <source>
        <dbReference type="SAM" id="SignalP"/>
    </source>
</evidence>
<proteinExistence type="predicted"/>
<feature type="chain" id="PRO_5001496046" evidence="2">
    <location>
        <begin position="30"/>
        <end position="258"/>
    </location>
</feature>
<keyword evidence="4" id="KW-1185">Reference proteome</keyword>
<evidence type="ECO:0000256" key="1">
    <source>
        <dbReference type="SAM" id="MobiDB-lite"/>
    </source>
</evidence>
<keyword evidence="2" id="KW-0732">Signal</keyword>
<comment type="caution">
    <text evidence="3">The sequence shown here is derived from an EMBL/GenBank/DDBJ whole genome shotgun (WGS) entry which is preliminary data.</text>
</comment>
<reference evidence="3 4" key="1">
    <citation type="submission" date="2013-05" db="EMBL/GenBank/DDBJ databases">
        <title>Genome assembly of Chondromyces apiculatus DSM 436.</title>
        <authorList>
            <person name="Sharma G."/>
            <person name="Khatri I."/>
            <person name="Kaur C."/>
            <person name="Mayilraj S."/>
            <person name="Subramanian S."/>
        </authorList>
    </citation>
    <scope>NUCLEOTIDE SEQUENCE [LARGE SCALE GENOMIC DNA]</scope>
    <source>
        <strain evidence="3 4">DSM 436</strain>
    </source>
</reference>
<dbReference type="RefSeq" id="WP_044251442.1">
    <property type="nucleotide sequence ID" value="NZ_ASRX01000113.1"/>
</dbReference>
<evidence type="ECO:0000313" key="3">
    <source>
        <dbReference type="EMBL" id="EYF00385.1"/>
    </source>
</evidence>
<feature type="region of interest" description="Disordered" evidence="1">
    <location>
        <begin position="185"/>
        <end position="258"/>
    </location>
</feature>
<dbReference type="Proteomes" id="UP000019678">
    <property type="component" value="Unassembled WGS sequence"/>
</dbReference>
<dbReference type="AlphaFoldDB" id="A0A017SUU5"/>
<feature type="compositionally biased region" description="Low complexity" evidence="1">
    <location>
        <begin position="185"/>
        <end position="201"/>
    </location>
</feature>
<gene>
    <name evidence="3" type="ORF">CAP_0869</name>
</gene>
<protein>
    <submittedName>
        <fullName evidence="3">Seroreactive antigen BMN1-7</fullName>
    </submittedName>
</protein>
<feature type="signal peptide" evidence="2">
    <location>
        <begin position="1"/>
        <end position="29"/>
    </location>
</feature>
<feature type="compositionally biased region" description="Low complexity" evidence="1">
    <location>
        <begin position="248"/>
        <end position="258"/>
    </location>
</feature>
<accession>A0A017SUU5</accession>
<dbReference type="OrthoDB" id="5519265at2"/>
<name>A0A017SUU5_9BACT</name>
<organism evidence="3 4">
    <name type="scientific">Chondromyces apiculatus DSM 436</name>
    <dbReference type="NCBI Taxonomy" id="1192034"/>
    <lineage>
        <taxon>Bacteria</taxon>
        <taxon>Pseudomonadati</taxon>
        <taxon>Myxococcota</taxon>
        <taxon>Polyangia</taxon>
        <taxon>Polyangiales</taxon>
        <taxon>Polyangiaceae</taxon>
        <taxon>Chondromyces</taxon>
    </lineage>
</organism>
<evidence type="ECO:0000313" key="4">
    <source>
        <dbReference type="Proteomes" id="UP000019678"/>
    </source>
</evidence>
<sequence length="258" mass="26968">MRRASTLTRAVLSGALGLALAAAAAAAIADPPKGGYTPDPPGIPSRTQWVFEVLHSRGITSMPRARRVTVPHNTATARVLGRFAVELYVGKELLDRIRFNIPLTGDAPQKDKSRPFRHPTFDQGVTTRLKVQMADSPRATWGRLIDRMTGDEQRFWWPPDPTTGRLVPLTEPYGGVAATDAGALDASDASDASDAGDAGDATPFPADATTVPATAMDGGFSDAGPSDGGFSDGSAPRDAGAHDGGPAPGQDAGNRSRR</sequence>